<organism evidence="2 3">
    <name type="scientific">Alicyclobacillus cycloheptanicus</name>
    <dbReference type="NCBI Taxonomy" id="1457"/>
    <lineage>
        <taxon>Bacteria</taxon>
        <taxon>Bacillati</taxon>
        <taxon>Bacillota</taxon>
        <taxon>Bacilli</taxon>
        <taxon>Bacillales</taxon>
        <taxon>Alicyclobacillaceae</taxon>
        <taxon>Alicyclobacillus</taxon>
    </lineage>
</organism>
<feature type="domain" description="PepSY" evidence="1">
    <location>
        <begin position="98"/>
        <end position="162"/>
    </location>
</feature>
<proteinExistence type="predicted"/>
<protein>
    <submittedName>
        <fullName evidence="2">Uncharacterized protein YpmB</fullName>
    </submittedName>
</protein>
<evidence type="ECO:0000313" key="3">
    <source>
        <dbReference type="Proteomes" id="UP001232973"/>
    </source>
</evidence>
<name>A0ABT9XFR3_9BACL</name>
<dbReference type="EMBL" id="JAUSTP010000001">
    <property type="protein sequence ID" value="MDQ0188581.1"/>
    <property type="molecule type" value="Genomic_DNA"/>
</dbReference>
<dbReference type="Proteomes" id="UP001232973">
    <property type="component" value="Unassembled WGS sequence"/>
</dbReference>
<accession>A0ABT9XFR3</accession>
<evidence type="ECO:0000313" key="2">
    <source>
        <dbReference type="EMBL" id="MDQ0188581.1"/>
    </source>
</evidence>
<dbReference type="RefSeq" id="WP_274455978.1">
    <property type="nucleotide sequence ID" value="NZ_CP067097.1"/>
</dbReference>
<comment type="caution">
    <text evidence="2">The sequence shown here is derived from an EMBL/GenBank/DDBJ whole genome shotgun (WGS) entry which is preliminary data.</text>
</comment>
<evidence type="ECO:0000259" key="1">
    <source>
        <dbReference type="Pfam" id="PF03413"/>
    </source>
</evidence>
<reference evidence="2 3" key="1">
    <citation type="submission" date="2023-07" db="EMBL/GenBank/DDBJ databases">
        <title>Genomic Encyclopedia of Type Strains, Phase IV (KMG-IV): sequencing the most valuable type-strain genomes for metagenomic binning, comparative biology and taxonomic classification.</title>
        <authorList>
            <person name="Goeker M."/>
        </authorList>
    </citation>
    <scope>NUCLEOTIDE SEQUENCE [LARGE SCALE GENOMIC DNA]</scope>
    <source>
        <strain evidence="2 3">DSM 4006</strain>
    </source>
</reference>
<gene>
    <name evidence="2" type="ORF">J2S03_000385</name>
</gene>
<dbReference type="Pfam" id="PF03413">
    <property type="entry name" value="PepSY"/>
    <property type="match status" value="1"/>
</dbReference>
<keyword evidence="3" id="KW-1185">Reference proteome</keyword>
<dbReference type="InterPro" id="IPR025711">
    <property type="entry name" value="PepSY"/>
</dbReference>
<sequence>MGRLKWWLIGAGAVCIALVAALCVGAWNEISSEWQVEQAAAQYALNHSPIDHIQGHDVFTGAGTEEVFYGQDAFGHDWYAFVDGSPFSIQIQSASGILSAAKVQKAALANQVKPISEHIGYLNQAAASSFSAKAGPVWEIYGTTPSGKHVYLYVNARTGKQLWKYVLQQNATAGGILN</sequence>